<dbReference type="Proteomes" id="UP000198922">
    <property type="component" value="Unassembled WGS sequence"/>
</dbReference>
<feature type="transmembrane region" description="Helical" evidence="2">
    <location>
        <begin position="34"/>
        <end position="58"/>
    </location>
</feature>
<proteinExistence type="predicted"/>
<sequence>MMDGAVEWRSPNRFAPPPPAEVTGPQGDARSGWFLIPFFLAGILSWIWVVSVALGWLAGR</sequence>
<organism evidence="3 4">
    <name type="scientific">Limimaricola pyoseonensis</name>
    <dbReference type="NCBI Taxonomy" id="521013"/>
    <lineage>
        <taxon>Bacteria</taxon>
        <taxon>Pseudomonadati</taxon>
        <taxon>Pseudomonadota</taxon>
        <taxon>Alphaproteobacteria</taxon>
        <taxon>Rhodobacterales</taxon>
        <taxon>Paracoccaceae</taxon>
        <taxon>Limimaricola</taxon>
    </lineage>
</organism>
<gene>
    <name evidence="3" type="ORF">SAMN04488567_1614</name>
</gene>
<feature type="region of interest" description="Disordered" evidence="1">
    <location>
        <begin position="1"/>
        <end position="25"/>
    </location>
</feature>
<keyword evidence="4" id="KW-1185">Reference proteome</keyword>
<evidence type="ECO:0000256" key="2">
    <source>
        <dbReference type="SAM" id="Phobius"/>
    </source>
</evidence>
<evidence type="ECO:0000313" key="3">
    <source>
        <dbReference type="EMBL" id="SDE41950.1"/>
    </source>
</evidence>
<keyword evidence="2" id="KW-0812">Transmembrane</keyword>
<accession>A0A1G7CT64</accession>
<dbReference type="EMBL" id="FNAT01000002">
    <property type="protein sequence ID" value="SDE41950.1"/>
    <property type="molecule type" value="Genomic_DNA"/>
</dbReference>
<name>A0A1G7CT64_9RHOB</name>
<evidence type="ECO:0000313" key="4">
    <source>
        <dbReference type="Proteomes" id="UP000198922"/>
    </source>
</evidence>
<dbReference type="AlphaFoldDB" id="A0A1G7CT64"/>
<keyword evidence="2" id="KW-1133">Transmembrane helix</keyword>
<keyword evidence="2" id="KW-0472">Membrane</keyword>
<reference evidence="4" key="1">
    <citation type="submission" date="2016-10" db="EMBL/GenBank/DDBJ databases">
        <authorList>
            <person name="Varghese N."/>
            <person name="Submissions S."/>
        </authorList>
    </citation>
    <scope>NUCLEOTIDE SEQUENCE [LARGE SCALE GENOMIC DNA]</scope>
    <source>
        <strain evidence="4">DSM 21424</strain>
    </source>
</reference>
<dbReference type="STRING" id="521013.SAMN04488567_1614"/>
<evidence type="ECO:0000256" key="1">
    <source>
        <dbReference type="SAM" id="MobiDB-lite"/>
    </source>
</evidence>
<protein>
    <submittedName>
        <fullName evidence="3">Uncharacterized protein</fullName>
    </submittedName>
</protein>